<organism evidence="15 16">
    <name type="scientific">Acipenser oxyrinchus oxyrinchus</name>
    <dbReference type="NCBI Taxonomy" id="40147"/>
    <lineage>
        <taxon>Eukaryota</taxon>
        <taxon>Metazoa</taxon>
        <taxon>Chordata</taxon>
        <taxon>Craniata</taxon>
        <taxon>Vertebrata</taxon>
        <taxon>Euteleostomi</taxon>
        <taxon>Actinopterygii</taxon>
        <taxon>Chondrostei</taxon>
        <taxon>Acipenseriformes</taxon>
        <taxon>Acipenseridae</taxon>
        <taxon>Acipenser</taxon>
    </lineage>
</organism>
<dbReference type="GO" id="GO:0043130">
    <property type="term" value="F:ubiquitin binding"/>
    <property type="evidence" value="ECO:0007669"/>
    <property type="project" value="TreeGrafter"/>
</dbReference>
<dbReference type="GO" id="GO:0005856">
    <property type="term" value="C:cytoskeleton"/>
    <property type="evidence" value="ECO:0007669"/>
    <property type="project" value="UniProtKB-SubCell"/>
</dbReference>
<dbReference type="AlphaFoldDB" id="A0AAD8CKR0"/>
<dbReference type="SMART" id="SM00166">
    <property type="entry name" value="UBX"/>
    <property type="match status" value="1"/>
</dbReference>
<feature type="domain" description="Ubiquitin-like" evidence="13">
    <location>
        <begin position="419"/>
        <end position="498"/>
    </location>
</feature>
<evidence type="ECO:0000259" key="12">
    <source>
        <dbReference type="PROSITE" id="PS50033"/>
    </source>
</evidence>
<feature type="region of interest" description="Disordered" evidence="11">
    <location>
        <begin position="1"/>
        <end position="35"/>
    </location>
</feature>
<dbReference type="SUPFAM" id="SSF54236">
    <property type="entry name" value="Ubiquitin-like"/>
    <property type="match status" value="1"/>
</dbReference>
<name>A0AAD8CKR0_ACIOX</name>
<dbReference type="FunFam" id="3.30.420.210:FF:000003">
    <property type="entry name" value="UBX domain protein 11"/>
    <property type="match status" value="1"/>
</dbReference>
<comment type="caution">
    <text evidence="15">The sequence shown here is derived from an EMBL/GenBank/DDBJ whole genome shotgun (WGS) entry which is preliminary data.</text>
</comment>
<dbReference type="PROSITE" id="PS50033">
    <property type="entry name" value="UBX"/>
    <property type="match status" value="1"/>
</dbReference>
<evidence type="ECO:0000259" key="14">
    <source>
        <dbReference type="PROSITE" id="PS51399"/>
    </source>
</evidence>
<reference evidence="15" key="1">
    <citation type="submission" date="2022-02" db="EMBL/GenBank/DDBJ databases">
        <title>Atlantic sturgeon de novo genome assembly.</title>
        <authorList>
            <person name="Stock M."/>
            <person name="Klopp C."/>
            <person name="Guiguen Y."/>
            <person name="Cabau C."/>
            <person name="Parinello H."/>
            <person name="Santidrian Yebra-Pimentel E."/>
            <person name="Kuhl H."/>
            <person name="Dirks R.P."/>
            <person name="Guessner J."/>
            <person name="Wuertz S."/>
            <person name="Du K."/>
            <person name="Schartl M."/>
        </authorList>
    </citation>
    <scope>NUCLEOTIDE SEQUENCE</scope>
    <source>
        <strain evidence="15">STURGEONOMICS-FGT-2020</strain>
        <tissue evidence="15">Whole blood</tissue>
    </source>
</reference>
<evidence type="ECO:0000256" key="10">
    <source>
        <dbReference type="SAM" id="Coils"/>
    </source>
</evidence>
<gene>
    <name evidence="15" type="primary">UBXN11</name>
    <name evidence="15" type="ORF">AOXY_G30323</name>
</gene>
<dbReference type="EMBL" id="JAGXEW010000043">
    <property type="protein sequence ID" value="KAK1152994.1"/>
    <property type="molecule type" value="Genomic_DNA"/>
</dbReference>
<dbReference type="Proteomes" id="UP001230051">
    <property type="component" value="Unassembled WGS sequence"/>
</dbReference>
<dbReference type="InterPro" id="IPR012989">
    <property type="entry name" value="SEP_domain"/>
</dbReference>
<dbReference type="Pfam" id="PF08059">
    <property type="entry name" value="SEP"/>
    <property type="match status" value="1"/>
</dbReference>
<dbReference type="PANTHER" id="PTHR23333">
    <property type="entry name" value="UBX DOMAIN CONTAINING PROTEIN"/>
    <property type="match status" value="1"/>
</dbReference>
<dbReference type="FunFam" id="3.10.20.90:FF:000454">
    <property type="entry name" value="UBX domain protein 11"/>
    <property type="match status" value="1"/>
</dbReference>
<dbReference type="PROSITE" id="PS51399">
    <property type="entry name" value="SEP"/>
    <property type="match status" value="1"/>
</dbReference>
<accession>A0AAD8CKR0</accession>
<dbReference type="Gene3D" id="3.10.20.90">
    <property type="entry name" value="Phosphatidylinositol 3-kinase Catalytic Subunit, Chain A, domain 1"/>
    <property type="match status" value="1"/>
</dbReference>
<evidence type="ECO:0000256" key="5">
    <source>
        <dbReference type="ARBA" id="ARBA00059434"/>
    </source>
</evidence>
<comment type="subcellular location">
    <subcellularLocation>
        <location evidence="1">Cytoplasm</location>
        <location evidence="1">Cytoskeleton</location>
    </subcellularLocation>
</comment>
<keyword evidence="2" id="KW-0963">Cytoplasm</keyword>
<dbReference type="GO" id="GO:0043161">
    <property type="term" value="P:proteasome-mediated ubiquitin-dependent protein catabolic process"/>
    <property type="evidence" value="ECO:0007669"/>
    <property type="project" value="TreeGrafter"/>
</dbReference>
<comment type="subunit">
    <text evidence="6">Interacts with GNA12, GNA13, RND1, RND2 and RND3.</text>
</comment>
<evidence type="ECO:0000259" key="13">
    <source>
        <dbReference type="PROSITE" id="PS50053"/>
    </source>
</evidence>
<keyword evidence="16" id="KW-1185">Reference proteome</keyword>
<evidence type="ECO:0000256" key="9">
    <source>
        <dbReference type="ARBA" id="ARBA00081109"/>
    </source>
</evidence>
<feature type="region of interest" description="Disordered" evidence="11">
    <location>
        <begin position="53"/>
        <end position="82"/>
    </location>
</feature>
<evidence type="ECO:0000256" key="2">
    <source>
        <dbReference type="ARBA" id="ARBA00022490"/>
    </source>
</evidence>
<keyword evidence="3 10" id="KW-0175">Coiled coil</keyword>
<comment type="function">
    <text evidence="5">May be involved in the reorganization of actin cytoskeleton mediated by RND1, RND2 and RND3. Promotes RHOA activation mediated by GNA12 and GNA13.</text>
</comment>
<dbReference type="PANTHER" id="PTHR23333:SF4">
    <property type="entry name" value="UBX DOMAIN-CONTAINING PROTEIN 11"/>
    <property type="match status" value="1"/>
</dbReference>
<evidence type="ECO:0000256" key="7">
    <source>
        <dbReference type="ARBA" id="ARBA00073759"/>
    </source>
</evidence>
<dbReference type="PROSITE" id="PS50053">
    <property type="entry name" value="UBIQUITIN_2"/>
    <property type="match status" value="1"/>
</dbReference>
<evidence type="ECO:0000313" key="15">
    <source>
        <dbReference type="EMBL" id="KAK1152994.1"/>
    </source>
</evidence>
<evidence type="ECO:0000256" key="4">
    <source>
        <dbReference type="ARBA" id="ARBA00023212"/>
    </source>
</evidence>
<evidence type="ECO:0000256" key="8">
    <source>
        <dbReference type="ARBA" id="ARBA00075811"/>
    </source>
</evidence>
<dbReference type="InterPro" id="IPR029071">
    <property type="entry name" value="Ubiquitin-like_domsf"/>
</dbReference>
<protein>
    <recommendedName>
        <fullName evidence="7">UBX domain-containing protein 11</fullName>
    </recommendedName>
    <alternativeName>
        <fullName evidence="9">Socius</fullName>
    </alternativeName>
    <alternativeName>
        <fullName evidence="8">UBX domain-containing protein 5</fullName>
    </alternativeName>
</protein>
<evidence type="ECO:0000256" key="6">
    <source>
        <dbReference type="ARBA" id="ARBA00062345"/>
    </source>
</evidence>
<feature type="coiled-coil region" evidence="10">
    <location>
        <begin position="107"/>
        <end position="134"/>
    </location>
</feature>
<dbReference type="SUPFAM" id="SSF102848">
    <property type="entry name" value="NSFL1 (p97 ATPase) cofactor p47, SEP domain"/>
    <property type="match status" value="1"/>
</dbReference>
<evidence type="ECO:0000256" key="11">
    <source>
        <dbReference type="SAM" id="MobiDB-lite"/>
    </source>
</evidence>
<evidence type="ECO:0000256" key="3">
    <source>
        <dbReference type="ARBA" id="ARBA00023054"/>
    </source>
</evidence>
<dbReference type="Pfam" id="PF00789">
    <property type="entry name" value="UBX"/>
    <property type="match status" value="1"/>
</dbReference>
<proteinExistence type="predicted"/>
<dbReference type="InterPro" id="IPR036241">
    <property type="entry name" value="NSFL1C_SEP_dom_sf"/>
</dbReference>
<feature type="region of interest" description="Disordered" evidence="11">
    <location>
        <begin position="316"/>
        <end position="336"/>
    </location>
</feature>
<dbReference type="CDD" id="cd17077">
    <property type="entry name" value="UBX_UBXN11"/>
    <property type="match status" value="1"/>
</dbReference>
<dbReference type="Gene3D" id="3.30.420.210">
    <property type="entry name" value="SEP domain"/>
    <property type="match status" value="1"/>
</dbReference>
<feature type="domain" description="SEP" evidence="14">
    <location>
        <begin position="243"/>
        <end position="307"/>
    </location>
</feature>
<evidence type="ECO:0000313" key="16">
    <source>
        <dbReference type="Proteomes" id="UP001230051"/>
    </source>
</evidence>
<keyword evidence="4" id="KW-0206">Cytoskeleton</keyword>
<feature type="domain" description="UBX" evidence="12">
    <location>
        <begin position="414"/>
        <end position="491"/>
    </location>
</feature>
<evidence type="ECO:0000256" key="1">
    <source>
        <dbReference type="ARBA" id="ARBA00004245"/>
    </source>
</evidence>
<dbReference type="InterPro" id="IPR001012">
    <property type="entry name" value="UBX_dom"/>
</dbReference>
<dbReference type="InterPro" id="IPR000626">
    <property type="entry name" value="Ubiquitin-like_dom"/>
</dbReference>
<sequence>MSSPLSSLGKFRRTPLPESHNHRGKQVPFKPNPYSDDEVALLNDILSPGLAVRSAVASDGSSTSRSKATLHKSSTKGSSPNDFELMSTMMQKLTQLEQRAVTQAQDIKQKDKKIAVLEEKLKILQKSKEGASKEPSKTEELERTCLQLQNQVWEMEQFLNDYGMVWIGDKRERRDVYPQEEDERREKAHDSSQHLWQPGRSVVKDFRMDFNLVQKNIRDLNVLAGEGEAHVKHTVGGARLERHAPIPLTLFQNGILMFNGPFRSYEEPTTQQCMQDIMDGYFPTELQNRFPDGVPFQLSDKRDVVFRERQRWGEFPGAGQAVGSRTGPASDPASQPVQEIRHLPGHRLSVGQFLNKLPKTVIKEGKVIDIRGAIEQNLQGSSSSQSPNVILIETPSLVALKERLEVGEKSRPAPAKDVSTLRVKSEDGEQTFILKMHFSETIGQLRAYLNQHRGEDQHLYDIVSSFPQQRYSDDSKTLRECGLVPNATLLLRNRKPSEERSRDCLWSCNS</sequence>